<feature type="transmembrane region" description="Helical" evidence="7">
    <location>
        <begin position="331"/>
        <end position="351"/>
    </location>
</feature>
<gene>
    <name evidence="8" type="ORF">CEE36_06845</name>
</gene>
<feature type="transmembrane region" description="Helical" evidence="7">
    <location>
        <begin position="95"/>
        <end position="116"/>
    </location>
</feature>
<keyword evidence="5 7" id="KW-1133">Transmembrane helix</keyword>
<feature type="transmembrane region" description="Helical" evidence="7">
    <location>
        <begin position="123"/>
        <end position="143"/>
    </location>
</feature>
<name>A0A532V650_UNCT6</name>
<dbReference type="EMBL" id="NJBO01000010">
    <property type="protein sequence ID" value="TKJ42612.1"/>
    <property type="molecule type" value="Genomic_DNA"/>
</dbReference>
<dbReference type="Pfam" id="PF03773">
    <property type="entry name" value="ArsP_1"/>
    <property type="match status" value="1"/>
</dbReference>
<evidence type="ECO:0000256" key="6">
    <source>
        <dbReference type="ARBA" id="ARBA00023136"/>
    </source>
</evidence>
<feature type="transmembrane region" description="Helical" evidence="7">
    <location>
        <begin position="64"/>
        <end position="83"/>
    </location>
</feature>
<comment type="subcellular location">
    <subcellularLocation>
        <location evidence="1">Cell membrane</location>
        <topology evidence="1">Multi-pass membrane protein</topology>
    </subcellularLocation>
</comment>
<evidence type="ECO:0000256" key="1">
    <source>
        <dbReference type="ARBA" id="ARBA00004651"/>
    </source>
</evidence>
<feature type="transmembrane region" description="Helical" evidence="7">
    <location>
        <begin position="229"/>
        <end position="254"/>
    </location>
</feature>
<dbReference type="Proteomes" id="UP000317778">
    <property type="component" value="Unassembled WGS sequence"/>
</dbReference>
<keyword evidence="4 7" id="KW-0812">Transmembrane</keyword>
<feature type="transmembrane region" description="Helical" evidence="7">
    <location>
        <begin position="260"/>
        <end position="280"/>
    </location>
</feature>
<comment type="caution">
    <text evidence="8">The sequence shown here is derived from an EMBL/GenBank/DDBJ whole genome shotgun (WGS) entry which is preliminary data.</text>
</comment>
<proteinExistence type="inferred from homology"/>
<evidence type="ECO:0000256" key="5">
    <source>
        <dbReference type="ARBA" id="ARBA00022989"/>
    </source>
</evidence>
<feature type="transmembrane region" description="Helical" evidence="7">
    <location>
        <begin position="27"/>
        <end position="44"/>
    </location>
</feature>
<dbReference type="PANTHER" id="PTHR34184:SF4">
    <property type="entry name" value="UPF0718 PROTEIN YCGR"/>
    <property type="match status" value="1"/>
</dbReference>
<evidence type="ECO:0000313" key="8">
    <source>
        <dbReference type="EMBL" id="TKJ42612.1"/>
    </source>
</evidence>
<dbReference type="PANTHER" id="PTHR34184">
    <property type="entry name" value="UPF0718 PROTEIN YCGR"/>
    <property type="match status" value="1"/>
</dbReference>
<dbReference type="InterPro" id="IPR052923">
    <property type="entry name" value="UPF0718"/>
</dbReference>
<comment type="similarity">
    <text evidence="2">Belongs to the UPF0718 family.</text>
</comment>
<evidence type="ECO:0008006" key="10">
    <source>
        <dbReference type="Google" id="ProtNLM"/>
    </source>
</evidence>
<evidence type="ECO:0000256" key="4">
    <source>
        <dbReference type="ARBA" id="ARBA00022692"/>
    </source>
</evidence>
<feature type="transmembrane region" description="Helical" evidence="7">
    <location>
        <begin position="197"/>
        <end position="217"/>
    </location>
</feature>
<reference evidence="8 9" key="1">
    <citation type="submission" date="2017-06" db="EMBL/GenBank/DDBJ databases">
        <title>Novel microbial phyla capable of carbon fixation and sulfur reduction in deep-sea sediments.</title>
        <authorList>
            <person name="Huang J."/>
            <person name="Baker B."/>
            <person name="Wang Y."/>
        </authorList>
    </citation>
    <scope>NUCLEOTIDE SEQUENCE [LARGE SCALE GENOMIC DNA]</scope>
    <source>
        <strain evidence="8">B3_TA06</strain>
    </source>
</reference>
<dbReference type="InterPro" id="IPR005524">
    <property type="entry name" value="DUF318"/>
</dbReference>
<dbReference type="AlphaFoldDB" id="A0A532V650"/>
<sequence>MQALVFWVWQALLGILRESWNLLAAMSPYLLLGFLFAGILHVFFSVQRISRHLGKSSFSSVLKATLFGIPLPLCSCGVIPAVASLRRSGASRGATLAFLISTPTSGADSILATYSLLGPIFALYRVAASFAAGLVAGLGANIFDRRDEVEDKPAKNQTCVVCGEDATANGHTHNFTTRLRAMIAYSFGELVADIGKWLLIGILIGGAISYFVSAELIGTYLPSPVLQMFLMLVLSIPLYICATGSLPIAAALIMKGISPGAALVFLIAGPATNAVTVTVVSKTLGRRSLAIYLASIVLVSIGMGFLFDLLVPRGLAAPSNGRVIGMFELPGIVKITSAALVLGLIGYQFGLKIFRRSRNRKQEEAECGCGDSACDVPAHED</sequence>
<keyword evidence="3" id="KW-1003">Cell membrane</keyword>
<keyword evidence="6 7" id="KW-0472">Membrane</keyword>
<accession>A0A532V650</accession>
<dbReference type="GO" id="GO:0005886">
    <property type="term" value="C:plasma membrane"/>
    <property type="evidence" value="ECO:0007669"/>
    <property type="project" value="UniProtKB-SubCell"/>
</dbReference>
<protein>
    <recommendedName>
        <fullName evidence="10">Permease</fullName>
    </recommendedName>
</protein>
<evidence type="ECO:0000256" key="3">
    <source>
        <dbReference type="ARBA" id="ARBA00022475"/>
    </source>
</evidence>
<evidence type="ECO:0000313" key="9">
    <source>
        <dbReference type="Proteomes" id="UP000317778"/>
    </source>
</evidence>
<evidence type="ECO:0000256" key="2">
    <source>
        <dbReference type="ARBA" id="ARBA00006386"/>
    </source>
</evidence>
<organism evidence="8 9">
    <name type="scientific">candidate division TA06 bacterium B3_TA06</name>
    <dbReference type="NCBI Taxonomy" id="2012487"/>
    <lineage>
        <taxon>Bacteria</taxon>
        <taxon>Bacteria division TA06</taxon>
    </lineage>
</organism>
<dbReference type="NCBIfam" id="NF033936">
    <property type="entry name" value="CuZnOut_SO0444"/>
    <property type="match status" value="1"/>
</dbReference>
<evidence type="ECO:0000256" key="7">
    <source>
        <dbReference type="SAM" id="Phobius"/>
    </source>
</evidence>
<feature type="transmembrane region" description="Helical" evidence="7">
    <location>
        <begin position="289"/>
        <end position="311"/>
    </location>
</feature>